<dbReference type="EMBL" id="JAICCF010000004">
    <property type="protein sequence ID" value="MBW8687445.1"/>
    <property type="molecule type" value="Genomic_DNA"/>
</dbReference>
<name>A0ABS7GIC4_9BACT</name>
<keyword evidence="2" id="KW-1185">Reference proteome</keyword>
<comment type="caution">
    <text evidence="1">The sequence shown here is derived from an EMBL/GenBank/DDBJ whole genome shotgun (WGS) entry which is preliminary data.</text>
</comment>
<protein>
    <submittedName>
        <fullName evidence="1">Uncharacterized protein</fullName>
    </submittedName>
</protein>
<evidence type="ECO:0000313" key="1">
    <source>
        <dbReference type="EMBL" id="MBW8687445.1"/>
    </source>
</evidence>
<accession>A0ABS7GIC4</accession>
<proteinExistence type="predicted"/>
<gene>
    <name evidence="1" type="ORF">K1Y79_24120</name>
</gene>
<reference evidence="1 2" key="1">
    <citation type="submission" date="2021-08" db="EMBL/GenBank/DDBJ databases">
        <title>The genome sequence of Chitinophaga sp. B61.</title>
        <authorList>
            <person name="Zhang X."/>
        </authorList>
    </citation>
    <scope>NUCLEOTIDE SEQUENCE [LARGE SCALE GENOMIC DNA]</scope>
    <source>
        <strain evidence="1 2">B61</strain>
    </source>
</reference>
<organism evidence="1 2">
    <name type="scientific">Chitinophaga rhizophila</name>
    <dbReference type="NCBI Taxonomy" id="2866212"/>
    <lineage>
        <taxon>Bacteria</taxon>
        <taxon>Pseudomonadati</taxon>
        <taxon>Bacteroidota</taxon>
        <taxon>Chitinophagia</taxon>
        <taxon>Chitinophagales</taxon>
        <taxon>Chitinophagaceae</taxon>
        <taxon>Chitinophaga</taxon>
    </lineage>
</organism>
<sequence>MKMNRVTYYSLYIDGDELCEVEKFVTRFNKPDYATDYDNIMAAIREMGMTRGADARYFPRERFPEALSPPYASGELRLYCSRITKEIVILGNGCMKTSLKAQYMEECLFHFELIRAVSEQITARITAGALKISNRRLEGDLAFKIGDCYE</sequence>
<dbReference type="Proteomes" id="UP000812961">
    <property type="component" value="Unassembled WGS sequence"/>
</dbReference>
<dbReference type="RefSeq" id="WP_220252756.1">
    <property type="nucleotide sequence ID" value="NZ_JAICCF010000004.1"/>
</dbReference>
<evidence type="ECO:0000313" key="2">
    <source>
        <dbReference type="Proteomes" id="UP000812961"/>
    </source>
</evidence>